<proteinExistence type="predicted"/>
<evidence type="ECO:0000313" key="1">
    <source>
        <dbReference type="EMBL" id="KAK8865214.1"/>
    </source>
</evidence>
<dbReference type="InterPro" id="IPR053139">
    <property type="entry name" value="Surface_bspA-like"/>
</dbReference>
<dbReference type="InterPro" id="IPR032675">
    <property type="entry name" value="LRR_dom_sf"/>
</dbReference>
<gene>
    <name evidence="1" type="ORF">M9Y10_010752</name>
</gene>
<sequence>MIRIETNGLVLSLDQNTHTAHLNHISRKDKEEVVIPKSVKYQKKEYIITDIKRSIDDFGQSRKVKSISFANNTKVTCIHKDSFSGSVLERISIPACLECLEDGWCSEANRLKYIKISPGNKNYIYIDNKMLLGKSDTKSDIYDILSFVRRDVKEIKIPSFIKYIHSSCFDQCRSLKTIEIPDDSELFSIGNCAFAMCPITRFFIPAKLQRLEYGWCDELFDVKEFIISPQNKLFATINNNKVLVSKASENDDNYTILKYVMKDVERIIVPSYIQSISSYAFECNSKLKSVEFEKNSQLEIIESYAFFAASIREIEIPASVIRILKNAFDFCSLLTKMTFESNSNLSFIGSDIVNTSRLTKVVIPASVKNIGNSAFNCSTITEFIFEENSNLCCLNCEVCPHCKIESLLIPASIKSMNYSFPGCNKLVSVEILSQVISIEDLCFSECESLRVASIPNGESISIDDNAFVDVSADFSLFVCPGVKVNIDCSE</sequence>
<dbReference type="EMBL" id="JAPFFF010000016">
    <property type="protein sequence ID" value="KAK8865214.1"/>
    <property type="molecule type" value="Genomic_DNA"/>
</dbReference>
<dbReference type="SUPFAM" id="SSF52058">
    <property type="entry name" value="L domain-like"/>
    <property type="match status" value="1"/>
</dbReference>
<dbReference type="PANTHER" id="PTHR45661">
    <property type="entry name" value="SURFACE ANTIGEN"/>
    <property type="match status" value="1"/>
</dbReference>
<accession>A0ABR2ILQ0</accession>
<protein>
    <recommendedName>
        <fullName evidence="3">Surface antigen BspA-like</fullName>
    </recommendedName>
</protein>
<dbReference type="Pfam" id="PF13306">
    <property type="entry name" value="LRR_5"/>
    <property type="match status" value="4"/>
</dbReference>
<name>A0ABR2ILQ0_9EUKA</name>
<keyword evidence="2" id="KW-1185">Reference proteome</keyword>
<evidence type="ECO:0000313" key="2">
    <source>
        <dbReference type="Proteomes" id="UP001470230"/>
    </source>
</evidence>
<reference evidence="1 2" key="1">
    <citation type="submission" date="2024-04" db="EMBL/GenBank/DDBJ databases">
        <title>Tritrichomonas musculus Genome.</title>
        <authorList>
            <person name="Alves-Ferreira E."/>
            <person name="Grigg M."/>
            <person name="Lorenzi H."/>
            <person name="Galac M."/>
        </authorList>
    </citation>
    <scope>NUCLEOTIDE SEQUENCE [LARGE SCALE GENOMIC DNA]</scope>
    <source>
        <strain evidence="1 2">EAF2021</strain>
    </source>
</reference>
<dbReference type="Proteomes" id="UP001470230">
    <property type="component" value="Unassembled WGS sequence"/>
</dbReference>
<evidence type="ECO:0008006" key="3">
    <source>
        <dbReference type="Google" id="ProtNLM"/>
    </source>
</evidence>
<dbReference type="Gene3D" id="3.80.10.10">
    <property type="entry name" value="Ribonuclease Inhibitor"/>
    <property type="match status" value="3"/>
</dbReference>
<dbReference type="PANTHER" id="PTHR45661:SF3">
    <property type="entry name" value="IG-LIKE DOMAIN-CONTAINING PROTEIN"/>
    <property type="match status" value="1"/>
</dbReference>
<comment type="caution">
    <text evidence="1">The sequence shown here is derived from an EMBL/GenBank/DDBJ whole genome shotgun (WGS) entry which is preliminary data.</text>
</comment>
<organism evidence="1 2">
    <name type="scientific">Tritrichomonas musculus</name>
    <dbReference type="NCBI Taxonomy" id="1915356"/>
    <lineage>
        <taxon>Eukaryota</taxon>
        <taxon>Metamonada</taxon>
        <taxon>Parabasalia</taxon>
        <taxon>Tritrichomonadida</taxon>
        <taxon>Tritrichomonadidae</taxon>
        <taxon>Tritrichomonas</taxon>
    </lineage>
</organism>
<dbReference type="InterPro" id="IPR026906">
    <property type="entry name" value="LRR_5"/>
</dbReference>